<proteinExistence type="predicted"/>
<dbReference type="KEGG" id="cpre:Csp1_20690"/>
<gene>
    <name evidence="2" type="ORF">Csp1_20690</name>
</gene>
<keyword evidence="1" id="KW-0812">Transmembrane</keyword>
<dbReference type="EMBL" id="CP024988">
    <property type="protein sequence ID" value="AWT26831.1"/>
    <property type="molecule type" value="Genomic_DNA"/>
</dbReference>
<protein>
    <submittedName>
        <fullName evidence="2">Uncharacterized protein</fullName>
    </submittedName>
</protein>
<keyword evidence="3" id="KW-1185">Reference proteome</keyword>
<evidence type="ECO:0000256" key="1">
    <source>
        <dbReference type="SAM" id="Phobius"/>
    </source>
</evidence>
<name>A0A2Z3YT13_9CORY</name>
<evidence type="ECO:0000313" key="3">
    <source>
        <dbReference type="Proteomes" id="UP000247696"/>
    </source>
</evidence>
<dbReference type="AlphaFoldDB" id="A0A2Z3YT13"/>
<reference evidence="3" key="1">
    <citation type="submission" date="2017-11" db="EMBL/GenBank/DDBJ databases">
        <title>Otitis media/interna in a cat caused by the recently described species Corynebacterium provencense.</title>
        <authorList>
            <person name="Kittl S."/>
            <person name="Brodard I."/>
            <person name="Rychener L."/>
            <person name="Jores J."/>
            <person name="Roosje P."/>
            <person name="Gobeli Brawand S."/>
        </authorList>
    </citation>
    <scope>NUCLEOTIDE SEQUENCE [LARGE SCALE GENOMIC DNA]</scope>
    <source>
        <strain evidence="3">17KM38</strain>
    </source>
</reference>
<sequence>MYGWIWQHLPGPLLFRILTATAVAIGVFFLLMEVVFPWVETLMPYGDVSVGEAG</sequence>
<evidence type="ECO:0000313" key="2">
    <source>
        <dbReference type="EMBL" id="AWT26831.1"/>
    </source>
</evidence>
<dbReference type="STRING" id="1737425.GCA_900049755_02796"/>
<keyword evidence="1" id="KW-1133">Transmembrane helix</keyword>
<organism evidence="2 3">
    <name type="scientific">Corynebacterium provencense</name>
    <dbReference type="NCBI Taxonomy" id="1737425"/>
    <lineage>
        <taxon>Bacteria</taxon>
        <taxon>Bacillati</taxon>
        <taxon>Actinomycetota</taxon>
        <taxon>Actinomycetes</taxon>
        <taxon>Mycobacteriales</taxon>
        <taxon>Corynebacteriaceae</taxon>
        <taxon>Corynebacterium</taxon>
    </lineage>
</organism>
<feature type="transmembrane region" description="Helical" evidence="1">
    <location>
        <begin position="13"/>
        <end position="36"/>
    </location>
</feature>
<accession>A0A2Z3YT13</accession>
<keyword evidence="1" id="KW-0472">Membrane</keyword>
<dbReference type="Proteomes" id="UP000247696">
    <property type="component" value="Chromosome"/>
</dbReference>